<feature type="region of interest" description="Disordered" evidence="3">
    <location>
        <begin position="1"/>
        <end position="46"/>
    </location>
</feature>
<proteinExistence type="evidence at transcript level"/>
<reference evidence="4" key="1">
    <citation type="journal article" date="2018" name="Biosci. Biotechnol. Biochem.">
        <title>Polysaccharide hydrolase of the hadal zone amphipods Hirondellea gigas.</title>
        <authorList>
            <person name="Kobayashi H."/>
            <person name="Nagahama T."/>
            <person name="Arai W."/>
            <person name="Sasagawa Y."/>
            <person name="Umeda M."/>
            <person name="Hayashi T."/>
            <person name="Nikaido I."/>
            <person name="Watanabe H."/>
            <person name="Oguri K."/>
            <person name="Kitazato H."/>
            <person name="Fujioka K."/>
            <person name="Kido Y."/>
            <person name="Takami H."/>
        </authorList>
    </citation>
    <scope>NUCLEOTIDE SEQUENCE</scope>
    <source>
        <tissue evidence="4">Whole body</tissue>
    </source>
</reference>
<feature type="region of interest" description="Disordered" evidence="3">
    <location>
        <begin position="159"/>
        <end position="186"/>
    </location>
</feature>
<feature type="region of interest" description="Disordered" evidence="3">
    <location>
        <begin position="481"/>
        <end position="501"/>
    </location>
</feature>
<feature type="coiled-coil region" evidence="2">
    <location>
        <begin position="59"/>
        <end position="135"/>
    </location>
</feature>
<dbReference type="AlphaFoldDB" id="A0A2P2I2Z0"/>
<feature type="compositionally biased region" description="Low complexity" evidence="3">
    <location>
        <begin position="13"/>
        <end position="23"/>
    </location>
</feature>
<feature type="coiled-coil region" evidence="2">
    <location>
        <begin position="778"/>
        <end position="847"/>
    </location>
</feature>
<organism evidence="4">
    <name type="scientific">Hirondellea gigas</name>
    <dbReference type="NCBI Taxonomy" id="1518452"/>
    <lineage>
        <taxon>Eukaryota</taxon>
        <taxon>Metazoa</taxon>
        <taxon>Ecdysozoa</taxon>
        <taxon>Arthropoda</taxon>
        <taxon>Crustacea</taxon>
        <taxon>Multicrustacea</taxon>
        <taxon>Malacostraca</taxon>
        <taxon>Eumalacostraca</taxon>
        <taxon>Peracarida</taxon>
        <taxon>Amphipoda</taxon>
        <taxon>Amphilochidea</taxon>
        <taxon>Lysianassida</taxon>
        <taxon>Lysianassidira</taxon>
        <taxon>Lysianassoidea</taxon>
        <taxon>Lysianassidae</taxon>
        <taxon>Hirondellea</taxon>
    </lineage>
</organism>
<evidence type="ECO:0000256" key="2">
    <source>
        <dbReference type="SAM" id="Coils"/>
    </source>
</evidence>
<dbReference type="PANTHER" id="PTHR46292">
    <property type="entry name" value="COILED-COIL DOMAIN-CONTAINING PROTEIN 102A"/>
    <property type="match status" value="1"/>
</dbReference>
<name>A0A2P2I2Z0_9CRUS</name>
<evidence type="ECO:0000256" key="3">
    <source>
        <dbReference type="SAM" id="MobiDB-lite"/>
    </source>
</evidence>
<feature type="compositionally biased region" description="Basic residues" evidence="3">
    <location>
        <begin position="170"/>
        <end position="181"/>
    </location>
</feature>
<accession>A0A2P2I2Z0</accession>
<feature type="compositionally biased region" description="Low complexity" evidence="3">
    <location>
        <begin position="31"/>
        <end position="46"/>
    </location>
</feature>
<protein>
    <submittedName>
        <fullName evidence="4">Coiled-coil domain-containing protein 102A-like</fullName>
    </submittedName>
</protein>
<keyword evidence="1 2" id="KW-0175">Coiled coil</keyword>
<sequence>MLPNSGSLGGGSSSSSSNNVVGVMRRSGGLPSTPVPSSTHTPTSTHDITLPPYLWLDKQEVVQRELEEARARATQMEKTMRWWSDCTANWREKWSKVRNERNRAREEVRLLRMRLEGAEREAGRLRTHNKRLEDMMGKIALDSESPERDGISTSIAAQHQHGGEFDSQHHHQQHHQHHRGRQSYNGTNEVVYSHQHTTEHYDDEDHEEEQNQVCYQASYQEYSEQQHHKQKSSRSHCESPKKNHQDRRQNYALSMSECSTSDFNPNNGQQKKNYSKHMHANADGFNASSSVYNISACSRGSSNVISSSGNQIRSDRKVYVASPEKVVVCSVPNKLNQHLQTLSTPPPPPTTPSVSSPIDNSATVEVATASLSLLEELFGCGTVLEGLTQATDATNVTHTGQQSLQQTPSEQVKQLLTQHLLNKAWNHLGNVNSNAATIAAAVATTTINATTVSTSFDQPNCSSDFVSDSCNEDSFSSVHQNSARTSNYAGKSTPSELSSSGSACLSPDSGILGGSLSEQNTMNSGGGVKPENISLSSTAGHSAQYVASSAVVAAAAAAGVCYCCSLPTLQDAAAAACFGVDVAGGLTRQVCLLRMQLHEASRALQLEREERCDLSASAARYQSEAMELRAELHSVRCSRQEAVHQVECLRSQLQQLQHQQHQQLLQETAVRQMAEAKLAEIRADLERMQQENSIEWSRREHLESEALNLERSNKSLKVHVEELQERLKQQEQVVATLSSGSSSDAHQEEVLSLRDQLSESTLCVGQLKKVLSCKSVECDHSSRRADQYEAEVKRLRQRVAKLRQDLAGTQDELDIANNSTRRLNRSKEELQDMVDTLQLKLNHLQSRLRCTTSRPTKKLLQCDTDDDTT</sequence>
<feature type="region of interest" description="Disordered" evidence="3">
    <location>
        <begin position="221"/>
        <end position="248"/>
    </location>
</feature>
<dbReference type="EMBL" id="IACF01002592">
    <property type="protein sequence ID" value="LAB68240.1"/>
    <property type="molecule type" value="mRNA"/>
</dbReference>
<feature type="compositionally biased region" description="Basic and acidic residues" evidence="3">
    <location>
        <begin position="235"/>
        <end position="248"/>
    </location>
</feature>
<feature type="compositionally biased region" description="Polar residues" evidence="3">
    <location>
        <begin position="481"/>
        <end position="493"/>
    </location>
</feature>
<feature type="coiled-coil region" evidence="2">
    <location>
        <begin position="639"/>
        <end position="740"/>
    </location>
</feature>
<evidence type="ECO:0000256" key="1">
    <source>
        <dbReference type="ARBA" id="ARBA00023054"/>
    </source>
</evidence>
<dbReference type="PANTHER" id="PTHR46292:SF1">
    <property type="entry name" value="COILED-COIL DOMAIN-CONTAINING PROTEIN 102A"/>
    <property type="match status" value="1"/>
</dbReference>
<evidence type="ECO:0000313" key="4">
    <source>
        <dbReference type="EMBL" id="LAB68240.1"/>
    </source>
</evidence>